<keyword evidence="7 12" id="KW-0479">Metal-binding</keyword>
<dbReference type="FunFam" id="3.40.50.10800:FF:000001">
    <property type="entry name" value="Quinolinate synthase A"/>
    <property type="match status" value="1"/>
</dbReference>
<dbReference type="PANTHER" id="PTHR30573">
    <property type="entry name" value="QUINOLINATE SYNTHETASE A"/>
    <property type="match status" value="1"/>
</dbReference>
<dbReference type="InterPro" id="IPR023066">
    <property type="entry name" value="Quinolinate_synth_type2"/>
</dbReference>
<evidence type="ECO:0000313" key="14">
    <source>
        <dbReference type="Proteomes" id="UP000515847"/>
    </source>
</evidence>
<evidence type="ECO:0000256" key="1">
    <source>
        <dbReference type="ARBA" id="ARBA00003791"/>
    </source>
</evidence>
<dbReference type="RefSeq" id="WP_034422106.1">
    <property type="nucleotide sequence ID" value="NZ_CP045798.1"/>
</dbReference>
<dbReference type="EC" id="2.5.1.72" evidence="3 12"/>
<comment type="cofactor">
    <cofactor evidence="12">
        <name>[4Fe-4S] cluster</name>
        <dbReference type="ChEBI" id="CHEBI:49883"/>
    </cofactor>
    <text evidence="12">Binds 1 [4Fe-4S] cluster per subunit.</text>
</comment>
<keyword evidence="12" id="KW-0963">Cytoplasm</keyword>
<keyword evidence="14" id="KW-1185">Reference proteome</keyword>
<dbReference type="Gene3D" id="3.40.50.10800">
    <property type="entry name" value="NadA-like"/>
    <property type="match status" value="3"/>
</dbReference>
<comment type="subcellular location">
    <subcellularLocation>
        <location evidence="12">Cytoplasm</location>
    </subcellularLocation>
</comment>
<feature type="binding site" evidence="12">
    <location>
        <position position="129"/>
    </location>
    <ligand>
        <name>iminosuccinate</name>
        <dbReference type="ChEBI" id="CHEBI:77875"/>
    </ligand>
</feature>
<evidence type="ECO:0000256" key="6">
    <source>
        <dbReference type="ARBA" id="ARBA00022679"/>
    </source>
</evidence>
<evidence type="ECO:0000256" key="12">
    <source>
        <dbReference type="HAMAP-Rule" id="MF_00568"/>
    </source>
</evidence>
<feature type="binding site" evidence="12">
    <location>
        <position position="260"/>
    </location>
    <ligand>
        <name>[4Fe-4S] cluster</name>
        <dbReference type="ChEBI" id="CHEBI:49883"/>
    </ligand>
</feature>
<evidence type="ECO:0000256" key="7">
    <source>
        <dbReference type="ARBA" id="ARBA00022723"/>
    </source>
</evidence>
<evidence type="ECO:0000256" key="8">
    <source>
        <dbReference type="ARBA" id="ARBA00023004"/>
    </source>
</evidence>
<dbReference type="HAMAP" id="MF_00568">
    <property type="entry name" value="NadA_type2"/>
    <property type="match status" value="1"/>
</dbReference>
<feature type="binding site" evidence="12">
    <location>
        <position position="172"/>
    </location>
    <ligand>
        <name>[4Fe-4S] cluster</name>
        <dbReference type="ChEBI" id="CHEBI:49883"/>
    </ligand>
</feature>
<dbReference type="OrthoDB" id="9801204at2"/>
<name>A0A7G6E377_THEFR</name>
<feature type="binding site" evidence="12">
    <location>
        <begin position="112"/>
        <end position="114"/>
    </location>
    <ligand>
        <name>iminosuccinate</name>
        <dbReference type="ChEBI" id="CHEBI:77875"/>
    </ligand>
</feature>
<feature type="binding site" evidence="12">
    <location>
        <begin position="198"/>
        <end position="200"/>
    </location>
    <ligand>
        <name>iminosuccinate</name>
        <dbReference type="ChEBI" id="CHEBI:77875"/>
    </ligand>
</feature>
<feature type="binding site" evidence="12">
    <location>
        <position position="215"/>
    </location>
    <ligand>
        <name>iminosuccinate</name>
        <dbReference type="ChEBI" id="CHEBI:77875"/>
    </ligand>
</feature>
<dbReference type="Pfam" id="PF02445">
    <property type="entry name" value="NadA"/>
    <property type="match status" value="1"/>
</dbReference>
<proteinExistence type="inferred from homology"/>
<evidence type="ECO:0000256" key="4">
    <source>
        <dbReference type="ARBA" id="ARBA00022485"/>
    </source>
</evidence>
<dbReference type="SUPFAM" id="SSF142754">
    <property type="entry name" value="NadA-like"/>
    <property type="match status" value="1"/>
</dbReference>
<feature type="binding site" evidence="12">
    <location>
        <position position="86"/>
    </location>
    <ligand>
        <name>[4Fe-4S] cluster</name>
        <dbReference type="ChEBI" id="CHEBI:49883"/>
    </ligand>
</feature>
<dbReference type="GO" id="GO:0008987">
    <property type="term" value="F:quinolinate synthetase A activity"/>
    <property type="evidence" value="ECO:0007669"/>
    <property type="project" value="UniProtKB-UniRule"/>
</dbReference>
<keyword evidence="6 12" id="KW-0808">Transferase</keyword>
<dbReference type="InterPro" id="IPR003473">
    <property type="entry name" value="NadA"/>
</dbReference>
<evidence type="ECO:0000313" key="13">
    <source>
        <dbReference type="EMBL" id="QNB46531.1"/>
    </source>
</evidence>
<dbReference type="InterPro" id="IPR036094">
    <property type="entry name" value="NadA_sf"/>
</dbReference>
<dbReference type="AlphaFoldDB" id="A0A7G6E377"/>
<organism evidence="13 14">
    <name type="scientific">Thermanaerosceptrum fracticalcis</name>
    <dbReference type="NCBI Taxonomy" id="1712410"/>
    <lineage>
        <taxon>Bacteria</taxon>
        <taxon>Bacillati</taxon>
        <taxon>Bacillota</taxon>
        <taxon>Clostridia</taxon>
        <taxon>Eubacteriales</taxon>
        <taxon>Peptococcaceae</taxon>
        <taxon>Thermanaerosceptrum</taxon>
    </lineage>
</organism>
<feature type="binding site" evidence="12">
    <location>
        <position position="24"/>
    </location>
    <ligand>
        <name>iminosuccinate</name>
        <dbReference type="ChEBI" id="CHEBI:77875"/>
    </ligand>
</feature>
<dbReference type="PANTHER" id="PTHR30573:SF0">
    <property type="entry name" value="QUINOLINATE SYNTHASE, CHLOROPLASTIC"/>
    <property type="match status" value="1"/>
</dbReference>
<comment type="catalytic activity">
    <reaction evidence="10">
        <text>iminosuccinate + dihydroxyacetone phosphate = quinolinate + phosphate + 2 H2O + H(+)</text>
        <dbReference type="Rhea" id="RHEA:25888"/>
        <dbReference type="ChEBI" id="CHEBI:15377"/>
        <dbReference type="ChEBI" id="CHEBI:15378"/>
        <dbReference type="ChEBI" id="CHEBI:29959"/>
        <dbReference type="ChEBI" id="CHEBI:43474"/>
        <dbReference type="ChEBI" id="CHEBI:57642"/>
        <dbReference type="ChEBI" id="CHEBI:77875"/>
        <dbReference type="EC" id="2.5.1.72"/>
    </reaction>
    <physiologicalReaction direction="left-to-right" evidence="10">
        <dbReference type="Rhea" id="RHEA:25889"/>
    </physiologicalReaction>
</comment>
<keyword evidence="5 12" id="KW-0662">Pyridine nucleotide biosynthesis</keyword>
<evidence type="ECO:0000256" key="3">
    <source>
        <dbReference type="ARBA" id="ARBA00012669"/>
    </source>
</evidence>
<comment type="similarity">
    <text evidence="12">Belongs to the quinolinate synthase family. Type 2 subfamily.</text>
</comment>
<evidence type="ECO:0000256" key="11">
    <source>
        <dbReference type="ARBA" id="ARBA00073059"/>
    </source>
</evidence>
<dbReference type="GO" id="GO:0051539">
    <property type="term" value="F:4 iron, 4 sulfur cluster binding"/>
    <property type="evidence" value="ECO:0007669"/>
    <property type="project" value="UniProtKB-KW"/>
</dbReference>
<keyword evidence="9 12" id="KW-0411">Iron-sulfur</keyword>
<feature type="binding site" evidence="12">
    <location>
        <position position="41"/>
    </location>
    <ligand>
        <name>iminosuccinate</name>
        <dbReference type="ChEBI" id="CHEBI:77875"/>
    </ligand>
</feature>
<dbReference type="NCBIfam" id="NF006878">
    <property type="entry name" value="PRK09375.1-2"/>
    <property type="match status" value="1"/>
</dbReference>
<dbReference type="Proteomes" id="UP000515847">
    <property type="component" value="Chromosome"/>
</dbReference>
<evidence type="ECO:0000256" key="5">
    <source>
        <dbReference type="ARBA" id="ARBA00022642"/>
    </source>
</evidence>
<evidence type="ECO:0000256" key="2">
    <source>
        <dbReference type="ARBA" id="ARBA00005065"/>
    </source>
</evidence>
<evidence type="ECO:0000256" key="10">
    <source>
        <dbReference type="ARBA" id="ARBA00050125"/>
    </source>
</evidence>
<dbReference type="GO" id="GO:0005829">
    <property type="term" value="C:cytosol"/>
    <property type="evidence" value="ECO:0007669"/>
    <property type="project" value="TreeGrafter"/>
</dbReference>
<dbReference type="GO" id="GO:0034628">
    <property type="term" value="P:'de novo' NAD+ biosynthetic process from L-aspartate"/>
    <property type="evidence" value="ECO:0007669"/>
    <property type="project" value="TreeGrafter"/>
</dbReference>
<comment type="function">
    <text evidence="1 12">Catalyzes the condensation of iminoaspartate with dihydroxyacetone phosphate to form quinolinate.</text>
</comment>
<keyword evidence="4 12" id="KW-0004">4Fe-4S</keyword>
<accession>A0A7G6E377</accession>
<gene>
    <name evidence="12 13" type="primary">nadA</name>
    <name evidence="13" type="ORF">BR63_09540</name>
</gene>
<keyword evidence="8 12" id="KW-0408">Iron</keyword>
<dbReference type="KEGG" id="tfr:BR63_09540"/>
<comment type="pathway">
    <text evidence="2 12">Cofactor biosynthesis; NAD(+) biosynthesis; quinolinate from iminoaspartate: step 1/1.</text>
</comment>
<reference evidence="13 14" key="1">
    <citation type="journal article" date="2019" name="Front. Microbiol.">
        <title>Thermoanaerosceptrum fracticalcis gen. nov. sp. nov., a Novel Fumarate-Fermenting Microorganism From a Deep Fractured Carbonate Aquifer of the US Great Basin.</title>
        <authorList>
            <person name="Hamilton-Brehm S.D."/>
            <person name="Stewart L.E."/>
            <person name="Zavarin M."/>
            <person name="Caldwell M."/>
            <person name="Lawson P.A."/>
            <person name="Onstott T.C."/>
            <person name="Grzymski J."/>
            <person name="Neveux I."/>
            <person name="Lollar B.S."/>
            <person name="Russell C.E."/>
            <person name="Moser D.P."/>
        </authorList>
    </citation>
    <scope>NUCLEOTIDE SEQUENCE [LARGE SCALE GENOMIC DNA]</scope>
    <source>
        <strain evidence="13 14">DRI-13</strain>
    </source>
</reference>
<dbReference type="UniPathway" id="UPA00253">
    <property type="reaction ID" value="UER00327"/>
</dbReference>
<dbReference type="NCBIfam" id="TIGR00550">
    <property type="entry name" value="nadA"/>
    <property type="match status" value="1"/>
</dbReference>
<dbReference type="EMBL" id="CP045798">
    <property type="protein sequence ID" value="QNB46531.1"/>
    <property type="molecule type" value="Genomic_DNA"/>
</dbReference>
<dbReference type="GO" id="GO:0046872">
    <property type="term" value="F:metal ion binding"/>
    <property type="evidence" value="ECO:0007669"/>
    <property type="project" value="UniProtKB-KW"/>
</dbReference>
<protein>
    <recommendedName>
        <fullName evidence="11 12">Quinolinate synthase</fullName>
        <ecNumber evidence="3 12">2.5.1.72</ecNumber>
    </recommendedName>
</protein>
<evidence type="ECO:0000256" key="9">
    <source>
        <dbReference type="ARBA" id="ARBA00023014"/>
    </source>
</evidence>
<sequence length="303" mass="34284">MEKKHLIEEINKLKDKRKAIILAHLYQVDEVQEIADYSGDSLELSKKAAETEAQIIVFCGVKFMAETAKILSPAKTVLLPALDAGCPMAEMVEREDVIKLKENNPHAAVVCYVNSSAEVKAVSDYCCTSANAIRLVKNIPEEEIIFIPDRNLGSYVAKHVPEKKMILWDGFCNTHHRIMEQDIEKIKELNLDVPILVHPECKPEVLAKADFVGSTSQILKYARESLSQNLVVGTEMGILYRLKKENPDKNIYLLSPKLVCSNMKKTRLEDIYNVLDTLENQIEVDAEVRRKALLALNRMLDFC</sequence>